<keyword evidence="3" id="KW-0745">Spermidine biosynthesis</keyword>
<reference evidence="5" key="2">
    <citation type="submission" date="2013-04" db="UniProtKB">
        <authorList>
            <consortium name="EnsemblPlants"/>
        </authorList>
    </citation>
    <scope>IDENTIFICATION</scope>
</reference>
<protein>
    <submittedName>
        <fullName evidence="5">Uncharacterized protein</fullName>
    </submittedName>
</protein>
<dbReference type="Pfam" id="PF01536">
    <property type="entry name" value="SAM_decarbox"/>
    <property type="match status" value="1"/>
</dbReference>
<dbReference type="GO" id="GO:0006597">
    <property type="term" value="P:spermine biosynthetic process"/>
    <property type="evidence" value="ECO:0007669"/>
    <property type="project" value="TreeGrafter"/>
</dbReference>
<dbReference type="InterPro" id="IPR016067">
    <property type="entry name" value="S-AdoMet_deCO2ase_core"/>
</dbReference>
<evidence type="ECO:0000313" key="5">
    <source>
        <dbReference type="EnsemblPlants" id="OB05G12780.1"/>
    </source>
</evidence>
<dbReference type="GO" id="GO:0005829">
    <property type="term" value="C:cytosol"/>
    <property type="evidence" value="ECO:0007669"/>
    <property type="project" value="TreeGrafter"/>
</dbReference>
<dbReference type="HOGENOM" id="CLU_1809194_0_0_1"/>
<dbReference type="GO" id="GO:0008295">
    <property type="term" value="P:spermidine biosynthetic process"/>
    <property type="evidence" value="ECO:0007669"/>
    <property type="project" value="UniProtKB-KW"/>
</dbReference>
<evidence type="ECO:0000256" key="3">
    <source>
        <dbReference type="ARBA" id="ARBA00023066"/>
    </source>
</evidence>
<evidence type="ECO:0000256" key="4">
    <source>
        <dbReference type="ARBA" id="ARBA00023115"/>
    </source>
</evidence>
<dbReference type="STRING" id="4533.J3M3V4"/>
<accession>J3M3V4</accession>
<dbReference type="UniPathway" id="UPA00331">
    <property type="reaction ID" value="UER00451"/>
</dbReference>
<keyword evidence="6" id="KW-1185">Reference proteome</keyword>
<keyword evidence="4" id="KW-0620">Polyamine biosynthesis</keyword>
<dbReference type="eggNOG" id="KOG0788">
    <property type="taxonomic scope" value="Eukaryota"/>
</dbReference>
<dbReference type="InterPro" id="IPR048283">
    <property type="entry name" value="AdoMetDC-like"/>
</dbReference>
<evidence type="ECO:0000313" key="6">
    <source>
        <dbReference type="Proteomes" id="UP000006038"/>
    </source>
</evidence>
<dbReference type="AlphaFoldDB" id="J3M3V4"/>
<organism evidence="5">
    <name type="scientific">Oryza brachyantha</name>
    <name type="common">malo sina</name>
    <dbReference type="NCBI Taxonomy" id="4533"/>
    <lineage>
        <taxon>Eukaryota</taxon>
        <taxon>Viridiplantae</taxon>
        <taxon>Streptophyta</taxon>
        <taxon>Embryophyta</taxon>
        <taxon>Tracheophyta</taxon>
        <taxon>Spermatophyta</taxon>
        <taxon>Magnoliopsida</taxon>
        <taxon>Liliopsida</taxon>
        <taxon>Poales</taxon>
        <taxon>Poaceae</taxon>
        <taxon>BOP clade</taxon>
        <taxon>Oryzoideae</taxon>
        <taxon>Oryzeae</taxon>
        <taxon>Oryzinae</taxon>
        <taxon>Oryza</taxon>
    </lineage>
</organism>
<dbReference type="SUPFAM" id="SSF56276">
    <property type="entry name" value="S-adenosylmethionine decarboxylase"/>
    <property type="match status" value="1"/>
</dbReference>
<dbReference type="PANTHER" id="PTHR11570">
    <property type="entry name" value="S-ADENOSYLMETHIONINE DECARBOXYLASE"/>
    <property type="match status" value="1"/>
</dbReference>
<sequence length="143" mass="15854">MASSGFEGFEKRLELVFTLPVGGGGVQHGLRLMPVEALREVLDEAQCTVVSAAGNAAFDAYVLSESSLFVYPGRVVLKTCGTTRLLRACQRIKSRFVLLAASYIWFRVFDIAHKIDTTPLAIDLIERSGHPVCYRAHRKIWTP</sequence>
<proteinExistence type="inferred from homology"/>
<dbReference type="Gene3D" id="3.60.90.10">
    <property type="entry name" value="S-adenosylmethionine decarboxylase"/>
    <property type="match status" value="1"/>
</dbReference>
<dbReference type="Gramene" id="OB05G12780.1">
    <property type="protein sequence ID" value="OB05G12780.1"/>
    <property type="gene ID" value="OB05G12780"/>
</dbReference>
<dbReference type="EnsemblPlants" id="OB05G12780.1">
    <property type="protein sequence ID" value="OB05G12780.1"/>
    <property type="gene ID" value="OB05G12780"/>
</dbReference>
<dbReference type="PANTHER" id="PTHR11570:SF38">
    <property type="entry name" value="S-ADENOSYLMETHIONINE DECARBOXYLASE PROENZYME 4"/>
    <property type="match status" value="1"/>
</dbReference>
<evidence type="ECO:0000256" key="2">
    <source>
        <dbReference type="ARBA" id="ARBA00008466"/>
    </source>
</evidence>
<comment type="pathway">
    <text evidence="1">Amine and polyamine biosynthesis; S-adenosylmethioninamine biosynthesis; S-adenosylmethioninamine from S-adenosyl-L-methionine: step 1/1.</text>
</comment>
<dbReference type="Proteomes" id="UP000006038">
    <property type="component" value="Chromosome 5"/>
</dbReference>
<dbReference type="PROSITE" id="PS01336">
    <property type="entry name" value="ADOMETDC"/>
    <property type="match status" value="1"/>
</dbReference>
<evidence type="ECO:0000256" key="1">
    <source>
        <dbReference type="ARBA" id="ARBA00004911"/>
    </source>
</evidence>
<dbReference type="InterPro" id="IPR018166">
    <property type="entry name" value="S-AdoMet_deCO2ase_CS"/>
</dbReference>
<reference evidence="5" key="1">
    <citation type="journal article" date="2013" name="Nat. Commun.">
        <title>Whole-genome sequencing of Oryza brachyantha reveals mechanisms underlying Oryza genome evolution.</title>
        <authorList>
            <person name="Chen J."/>
            <person name="Huang Q."/>
            <person name="Gao D."/>
            <person name="Wang J."/>
            <person name="Lang Y."/>
            <person name="Liu T."/>
            <person name="Li B."/>
            <person name="Bai Z."/>
            <person name="Luis Goicoechea J."/>
            <person name="Liang C."/>
            <person name="Chen C."/>
            <person name="Zhang W."/>
            <person name="Sun S."/>
            <person name="Liao Y."/>
            <person name="Zhang X."/>
            <person name="Yang L."/>
            <person name="Song C."/>
            <person name="Wang M."/>
            <person name="Shi J."/>
            <person name="Liu G."/>
            <person name="Liu J."/>
            <person name="Zhou H."/>
            <person name="Zhou W."/>
            <person name="Yu Q."/>
            <person name="An N."/>
            <person name="Chen Y."/>
            <person name="Cai Q."/>
            <person name="Wang B."/>
            <person name="Liu B."/>
            <person name="Min J."/>
            <person name="Huang Y."/>
            <person name="Wu H."/>
            <person name="Li Z."/>
            <person name="Zhang Y."/>
            <person name="Yin Y."/>
            <person name="Song W."/>
            <person name="Jiang J."/>
            <person name="Jackson S.A."/>
            <person name="Wing R.A."/>
            <person name="Wang J."/>
            <person name="Chen M."/>
        </authorList>
    </citation>
    <scope>NUCLEOTIDE SEQUENCE [LARGE SCALE GENOMIC DNA]</scope>
    <source>
        <strain evidence="5">cv. IRGC 101232</strain>
    </source>
</reference>
<comment type="similarity">
    <text evidence="2">Belongs to the eukaryotic AdoMetDC family.</text>
</comment>
<name>J3M3V4_ORYBR</name>
<dbReference type="GO" id="GO:0004014">
    <property type="term" value="F:adenosylmethionine decarboxylase activity"/>
    <property type="evidence" value="ECO:0007669"/>
    <property type="project" value="InterPro"/>
</dbReference>